<protein>
    <submittedName>
        <fullName evidence="8">Cobalamin biosynthesis protein CobW</fullName>
    </submittedName>
</protein>
<dbReference type="InterPro" id="IPR011629">
    <property type="entry name" value="CobW-like_C"/>
</dbReference>
<feature type="region of interest" description="Disordered" evidence="6">
    <location>
        <begin position="206"/>
        <end position="228"/>
    </location>
</feature>
<comment type="catalytic activity">
    <reaction evidence="5">
        <text>GTP + H2O = GDP + phosphate + H(+)</text>
        <dbReference type="Rhea" id="RHEA:19669"/>
        <dbReference type="ChEBI" id="CHEBI:15377"/>
        <dbReference type="ChEBI" id="CHEBI:15378"/>
        <dbReference type="ChEBI" id="CHEBI:37565"/>
        <dbReference type="ChEBI" id="CHEBI:43474"/>
        <dbReference type="ChEBI" id="CHEBI:58189"/>
    </reaction>
    <physiologicalReaction direction="left-to-right" evidence="5">
        <dbReference type="Rhea" id="RHEA:19670"/>
    </physiologicalReaction>
</comment>
<dbReference type="InterPro" id="IPR036627">
    <property type="entry name" value="CobW-likC_sf"/>
</dbReference>
<gene>
    <name evidence="8" type="ORF">CGZ75_07670</name>
</gene>
<dbReference type="InterPro" id="IPR051316">
    <property type="entry name" value="Zinc-reg_GTPase_activator"/>
</dbReference>
<evidence type="ECO:0000256" key="2">
    <source>
        <dbReference type="ARBA" id="ARBA00022801"/>
    </source>
</evidence>
<dbReference type="SUPFAM" id="SSF90002">
    <property type="entry name" value="Hypothetical protein YjiA, C-terminal domain"/>
    <property type="match status" value="1"/>
</dbReference>
<feature type="domain" description="CobW C-terminal" evidence="7">
    <location>
        <begin position="272"/>
        <end position="357"/>
    </location>
</feature>
<evidence type="ECO:0000256" key="6">
    <source>
        <dbReference type="SAM" id="MobiDB-lite"/>
    </source>
</evidence>
<proteinExistence type="inferred from homology"/>
<dbReference type="Gene3D" id="3.40.50.300">
    <property type="entry name" value="P-loop containing nucleotide triphosphate hydrolases"/>
    <property type="match status" value="1"/>
</dbReference>
<dbReference type="InterPro" id="IPR003495">
    <property type="entry name" value="CobW/HypB/UreG_nucleotide-bd"/>
</dbReference>
<name>A0A229P369_9BACL</name>
<dbReference type="GO" id="GO:0016787">
    <property type="term" value="F:hydrolase activity"/>
    <property type="evidence" value="ECO:0007669"/>
    <property type="project" value="UniProtKB-KW"/>
</dbReference>
<evidence type="ECO:0000256" key="5">
    <source>
        <dbReference type="ARBA" id="ARBA00049117"/>
    </source>
</evidence>
<sequence>MDIPVFIVSGFLGSGKTTLLLRLLEESARRGIGAALLMNELGKVDVDGSMVAEQLRLPVEKLLDGCICCTKKSEVEASLLRLAAGKPDVLFLELTGVADPAELRGLLRPGSTAAAAGLQLAAVLNVVDAGTFSAYNSRFSSDRELVRTLRGQVTAADLILMNKADTTDSATILKVRRAIRKQNNSAALLETIRCNIDVRSLLHGVHPRTSTSSTSAAEQPLTKENPSSTISALATQKLDLAAIPELATTNIDNPSPFRMASESGNGFSGGALRSVTLTASVETDLTKEQVEHFLLQQGSSLIRAKGYVRSRAQTLLVQHAAGRTEWQPSTYPGQPYIVLIGTGLSEQQLQESWAALAGSLR</sequence>
<dbReference type="Proteomes" id="UP000215145">
    <property type="component" value="Unassembled WGS sequence"/>
</dbReference>
<organism evidence="8 9">
    <name type="scientific">Paenibacillus herberti</name>
    <dbReference type="NCBI Taxonomy" id="1619309"/>
    <lineage>
        <taxon>Bacteria</taxon>
        <taxon>Bacillati</taxon>
        <taxon>Bacillota</taxon>
        <taxon>Bacilli</taxon>
        <taxon>Bacillales</taxon>
        <taxon>Paenibacillaceae</taxon>
        <taxon>Paenibacillus</taxon>
    </lineage>
</organism>
<dbReference type="SMART" id="SM00833">
    <property type="entry name" value="CobW_C"/>
    <property type="match status" value="1"/>
</dbReference>
<dbReference type="GO" id="GO:0005737">
    <property type="term" value="C:cytoplasm"/>
    <property type="evidence" value="ECO:0007669"/>
    <property type="project" value="TreeGrafter"/>
</dbReference>
<evidence type="ECO:0000256" key="3">
    <source>
        <dbReference type="ARBA" id="ARBA00023186"/>
    </source>
</evidence>
<reference evidence="8 9" key="1">
    <citation type="submission" date="2017-07" db="EMBL/GenBank/DDBJ databases">
        <title>Paenibacillus herberti R33 genome sequencing and assembly.</title>
        <authorList>
            <person name="Su W."/>
        </authorList>
    </citation>
    <scope>NUCLEOTIDE SEQUENCE [LARGE SCALE GENOMIC DNA]</scope>
    <source>
        <strain evidence="8 9">R33</strain>
    </source>
</reference>
<evidence type="ECO:0000313" key="8">
    <source>
        <dbReference type="EMBL" id="OXM16537.1"/>
    </source>
</evidence>
<dbReference type="AlphaFoldDB" id="A0A229P369"/>
<dbReference type="RefSeq" id="WP_089523621.1">
    <property type="nucleotide sequence ID" value="NZ_NMUQ01000001.1"/>
</dbReference>
<keyword evidence="3" id="KW-0143">Chaperone</keyword>
<evidence type="ECO:0000259" key="7">
    <source>
        <dbReference type="SMART" id="SM00833"/>
    </source>
</evidence>
<dbReference type="SUPFAM" id="SSF52540">
    <property type="entry name" value="P-loop containing nucleoside triphosphate hydrolases"/>
    <property type="match status" value="1"/>
</dbReference>
<keyword evidence="1" id="KW-0547">Nucleotide-binding</keyword>
<keyword evidence="9" id="KW-1185">Reference proteome</keyword>
<dbReference type="Pfam" id="PF07683">
    <property type="entry name" value="CobW_C"/>
    <property type="match status" value="1"/>
</dbReference>
<dbReference type="Pfam" id="PF02492">
    <property type="entry name" value="cobW"/>
    <property type="match status" value="1"/>
</dbReference>
<comment type="similarity">
    <text evidence="4">Belongs to the SIMIBI class G3E GTPase family. ZNG1 subfamily.</text>
</comment>
<keyword evidence="2" id="KW-0378">Hydrolase</keyword>
<evidence type="ECO:0000256" key="1">
    <source>
        <dbReference type="ARBA" id="ARBA00022741"/>
    </source>
</evidence>
<dbReference type="PANTHER" id="PTHR13748:SF62">
    <property type="entry name" value="COBW DOMAIN-CONTAINING PROTEIN"/>
    <property type="match status" value="1"/>
</dbReference>
<dbReference type="GO" id="GO:0000166">
    <property type="term" value="F:nucleotide binding"/>
    <property type="evidence" value="ECO:0007669"/>
    <property type="project" value="UniProtKB-KW"/>
</dbReference>
<dbReference type="EMBL" id="NMUQ01000001">
    <property type="protein sequence ID" value="OXM16537.1"/>
    <property type="molecule type" value="Genomic_DNA"/>
</dbReference>
<dbReference type="OrthoDB" id="9808822at2"/>
<dbReference type="InterPro" id="IPR027417">
    <property type="entry name" value="P-loop_NTPase"/>
</dbReference>
<feature type="compositionally biased region" description="Polar residues" evidence="6">
    <location>
        <begin position="208"/>
        <end position="228"/>
    </location>
</feature>
<dbReference type="PANTHER" id="PTHR13748">
    <property type="entry name" value="COBW-RELATED"/>
    <property type="match status" value="1"/>
</dbReference>
<accession>A0A229P369</accession>
<evidence type="ECO:0000313" key="9">
    <source>
        <dbReference type="Proteomes" id="UP000215145"/>
    </source>
</evidence>
<dbReference type="Gene3D" id="3.30.1220.10">
    <property type="entry name" value="CobW-like, C-terminal domain"/>
    <property type="match status" value="1"/>
</dbReference>
<comment type="caution">
    <text evidence="8">The sequence shown here is derived from an EMBL/GenBank/DDBJ whole genome shotgun (WGS) entry which is preliminary data.</text>
</comment>
<evidence type="ECO:0000256" key="4">
    <source>
        <dbReference type="ARBA" id="ARBA00034320"/>
    </source>
</evidence>